<reference evidence="2" key="1">
    <citation type="submission" date="2022-12" db="EMBL/GenBank/DDBJ databases">
        <title>Genome assemblies of Blomia tropicalis.</title>
        <authorList>
            <person name="Cui Y."/>
        </authorList>
    </citation>
    <scope>NUCLEOTIDE SEQUENCE</scope>
    <source>
        <tissue evidence="2">Adult mites</tissue>
    </source>
</reference>
<accession>A0A9Q0RTH4</accession>
<dbReference type="AlphaFoldDB" id="A0A9Q0RTH4"/>
<evidence type="ECO:0000256" key="1">
    <source>
        <dbReference type="SAM" id="MobiDB-lite"/>
    </source>
</evidence>
<keyword evidence="3" id="KW-1185">Reference proteome</keyword>
<dbReference type="EMBL" id="JAPWDV010000001">
    <property type="protein sequence ID" value="KAJ6225745.1"/>
    <property type="molecule type" value="Genomic_DNA"/>
</dbReference>
<dbReference type="Proteomes" id="UP001142055">
    <property type="component" value="Chromosome 1"/>
</dbReference>
<gene>
    <name evidence="2" type="ORF">RDWZM_004290</name>
</gene>
<feature type="compositionally biased region" description="Polar residues" evidence="1">
    <location>
        <begin position="207"/>
        <end position="217"/>
    </location>
</feature>
<feature type="compositionally biased region" description="Polar residues" evidence="1">
    <location>
        <begin position="314"/>
        <end position="330"/>
    </location>
</feature>
<feature type="compositionally biased region" description="Polar residues" evidence="1">
    <location>
        <begin position="248"/>
        <end position="264"/>
    </location>
</feature>
<dbReference type="OMA" id="MEIWERI"/>
<proteinExistence type="predicted"/>
<sequence length="488" mass="55285">MRLLRLLQIGLAILFVLWSIRLIVFIIGDNYPKTENESIESDDIHRVRYLGQRVELPVPVEETTQPKSSSSPITTEDGLMITFTEVITDDYVSMNSIIPTTTDQPQSTFEPLTHKSRIDLDETTTKELHAETDSPIEENISNINTPLNSVESETMETESPTTIEFTTNSQPNYDETITTQPSSSLSSINTIEEIDETTTNILEETLPSSVPMTTISPNRDDNENDESNEHSTNSIDSLSETYEKTPNEDSMQGSITTTPNSMISSIEPETIDSITSTEFESDATSGTDGIESTLIPISTTTTTINTNIDDQPLDQPTTNVQSTTSRPSLSETTLNIIPVTSSSNDRTNSVQTISTKHGTKIVTNRPNHHWWTNGPIPSWTNQYPQWITNRNPTSVNQIMEIWERINRLQIEFGLNKARRKTIQNTLIRSLYQYYNAVGNEIITISRWMDTVKQYTNISEITRLNHMMQLTNEYMQKLIRYQEYDGLMN</sequence>
<name>A0A9Q0RTH4_BLOTA</name>
<feature type="compositionally biased region" description="Polar residues" evidence="1">
    <location>
        <begin position="165"/>
        <end position="185"/>
    </location>
</feature>
<feature type="region of interest" description="Disordered" evidence="1">
    <location>
        <begin position="204"/>
        <end position="265"/>
    </location>
</feature>
<comment type="caution">
    <text evidence="2">The sequence shown here is derived from an EMBL/GenBank/DDBJ whole genome shotgun (WGS) entry which is preliminary data.</text>
</comment>
<organism evidence="2 3">
    <name type="scientific">Blomia tropicalis</name>
    <name type="common">Mite</name>
    <dbReference type="NCBI Taxonomy" id="40697"/>
    <lineage>
        <taxon>Eukaryota</taxon>
        <taxon>Metazoa</taxon>
        <taxon>Ecdysozoa</taxon>
        <taxon>Arthropoda</taxon>
        <taxon>Chelicerata</taxon>
        <taxon>Arachnida</taxon>
        <taxon>Acari</taxon>
        <taxon>Acariformes</taxon>
        <taxon>Sarcoptiformes</taxon>
        <taxon>Astigmata</taxon>
        <taxon>Glycyphagoidea</taxon>
        <taxon>Echimyopodidae</taxon>
        <taxon>Blomia</taxon>
    </lineage>
</organism>
<evidence type="ECO:0000313" key="2">
    <source>
        <dbReference type="EMBL" id="KAJ6225745.1"/>
    </source>
</evidence>
<protein>
    <submittedName>
        <fullName evidence="2">Uncharacterized protein</fullName>
    </submittedName>
</protein>
<feature type="region of interest" description="Disordered" evidence="1">
    <location>
        <begin position="303"/>
        <end position="330"/>
    </location>
</feature>
<feature type="region of interest" description="Disordered" evidence="1">
    <location>
        <begin position="164"/>
        <end position="185"/>
    </location>
</feature>
<evidence type="ECO:0000313" key="3">
    <source>
        <dbReference type="Proteomes" id="UP001142055"/>
    </source>
</evidence>